<dbReference type="PANTHER" id="PTHR32071">
    <property type="entry name" value="TRANSCRIPTIONAL REGULATORY PROTEIN"/>
    <property type="match status" value="1"/>
</dbReference>
<dbReference type="STRING" id="1184151.AW736_14870"/>
<feature type="domain" description="Sigma-54 factor interaction" evidence="3">
    <location>
        <begin position="181"/>
        <end position="446"/>
    </location>
</feature>
<proteinExistence type="predicted"/>
<dbReference type="AlphaFoldDB" id="A0A178IIZ0"/>
<dbReference type="PROSITE" id="PS50045">
    <property type="entry name" value="SIGMA54_INTERACT_4"/>
    <property type="match status" value="1"/>
</dbReference>
<dbReference type="EMBL" id="LRRQ01000106">
    <property type="protein sequence ID" value="OAM89076.1"/>
    <property type="molecule type" value="Genomic_DNA"/>
</dbReference>
<dbReference type="SMART" id="SM00382">
    <property type="entry name" value="AAA"/>
    <property type="match status" value="1"/>
</dbReference>
<dbReference type="GO" id="GO:0016301">
    <property type="term" value="F:kinase activity"/>
    <property type="evidence" value="ECO:0007669"/>
    <property type="project" value="UniProtKB-KW"/>
</dbReference>
<dbReference type="Gene3D" id="1.10.8.60">
    <property type="match status" value="1"/>
</dbReference>
<keyword evidence="1" id="KW-0547">Nucleotide-binding</keyword>
<dbReference type="SUPFAM" id="SSF52540">
    <property type="entry name" value="P-loop containing nucleoside triphosphate hydrolases"/>
    <property type="match status" value="1"/>
</dbReference>
<evidence type="ECO:0000256" key="2">
    <source>
        <dbReference type="ARBA" id="ARBA00022840"/>
    </source>
</evidence>
<dbReference type="PANTHER" id="PTHR32071:SF122">
    <property type="entry name" value="SIGMA FACTOR"/>
    <property type="match status" value="1"/>
</dbReference>
<keyword evidence="5" id="KW-1185">Reference proteome</keyword>
<gene>
    <name evidence="4" type="ORF">AW736_14870</name>
</gene>
<dbReference type="InterPro" id="IPR027417">
    <property type="entry name" value="P-loop_NTPase"/>
</dbReference>
<dbReference type="Proteomes" id="UP000078486">
    <property type="component" value="Unassembled WGS sequence"/>
</dbReference>
<dbReference type="OrthoDB" id="9765164at2"/>
<accession>A0A178IIZ0</accession>
<dbReference type="RefSeq" id="WP_068770953.1">
    <property type="nucleotide sequence ID" value="NZ_CP109796.1"/>
</dbReference>
<dbReference type="Pfam" id="PF00158">
    <property type="entry name" value="Sigma54_activat"/>
    <property type="match status" value="1"/>
</dbReference>
<protein>
    <submittedName>
        <fullName evidence="4">Histidine kinase</fullName>
    </submittedName>
</protein>
<sequence>MRRLFSDEELAFADCVGRVNRANPFLPERIEWERKALGAEFAEAAADWNVQSHAKTLPNPNLSRLLERACVLTERIRTDWPRNGRVTRAEGEAHVALVAFRIFHAFAERFDGLIREGEARRARGGGEPPGRVRFFAEARAEMERLLAVPGLRLIGETGAVEHFFALAFQMRRAFFHIFGALAGGSAPMARLRAAIWQSIFTHDFTRYRRTLFSRMGDFATLVIGPSGTGKELVARAIALSRYVAFDSKRGMFAEDFAGAFFPLNLSALSPTLIESELFGHRRGAFTGALADRAGWMEVCPAAGAVFLDEIGDVDAGIQVKLLRVLQARTFQRLGDTESRVFQGKVIAATNRDLPAEIRAGRFREDFYYRLCSDVVRTPSLREQLDGAGAGELASLAEHAARRLVGAGEAEAFAREAVAWMTKNLGADYAWPGNFRELEQCMRNLLVRGEYRPAGPLAGGAADDWNALIGGGRLTAEELLRRYTRLVHAQAGTVEETARRLDLDRRTVKARLG</sequence>
<dbReference type="InterPro" id="IPR003593">
    <property type="entry name" value="AAA+_ATPase"/>
</dbReference>
<dbReference type="GO" id="GO:0005524">
    <property type="term" value="F:ATP binding"/>
    <property type="evidence" value="ECO:0007669"/>
    <property type="project" value="UniProtKB-KW"/>
</dbReference>
<evidence type="ECO:0000313" key="5">
    <source>
        <dbReference type="Proteomes" id="UP000078486"/>
    </source>
</evidence>
<dbReference type="CDD" id="cd00009">
    <property type="entry name" value="AAA"/>
    <property type="match status" value="1"/>
</dbReference>
<organism evidence="4 5">
    <name type="scientific">Termitidicoccus mucosus</name>
    <dbReference type="NCBI Taxonomy" id="1184151"/>
    <lineage>
        <taxon>Bacteria</taxon>
        <taxon>Pseudomonadati</taxon>
        <taxon>Verrucomicrobiota</taxon>
        <taxon>Opitutia</taxon>
        <taxon>Opitutales</taxon>
        <taxon>Opitutaceae</taxon>
        <taxon>Termitidicoccus</taxon>
    </lineage>
</organism>
<keyword evidence="2" id="KW-0067">ATP-binding</keyword>
<keyword evidence="4" id="KW-0418">Kinase</keyword>
<keyword evidence="4" id="KW-0808">Transferase</keyword>
<dbReference type="InterPro" id="IPR002078">
    <property type="entry name" value="Sigma_54_int"/>
</dbReference>
<comment type="caution">
    <text evidence="4">The sequence shown here is derived from an EMBL/GenBank/DDBJ whole genome shotgun (WGS) entry which is preliminary data.</text>
</comment>
<dbReference type="GO" id="GO:0006355">
    <property type="term" value="P:regulation of DNA-templated transcription"/>
    <property type="evidence" value="ECO:0007669"/>
    <property type="project" value="InterPro"/>
</dbReference>
<dbReference type="Gene3D" id="3.40.50.300">
    <property type="entry name" value="P-loop containing nucleotide triphosphate hydrolases"/>
    <property type="match status" value="1"/>
</dbReference>
<evidence type="ECO:0000256" key="1">
    <source>
        <dbReference type="ARBA" id="ARBA00022741"/>
    </source>
</evidence>
<reference evidence="4 5" key="1">
    <citation type="submission" date="2016-01" db="EMBL/GenBank/DDBJ databases">
        <title>High potential of lignocellulose degradation of a new Verrucomicrobia species.</title>
        <authorList>
            <person name="Wang Y."/>
            <person name="Shi Y."/>
            <person name="Qiu Z."/>
            <person name="Liu S."/>
            <person name="Yang H."/>
        </authorList>
    </citation>
    <scope>NUCLEOTIDE SEQUENCE [LARGE SCALE GENOMIC DNA]</scope>
    <source>
        <strain evidence="4 5">TSB47</strain>
    </source>
</reference>
<evidence type="ECO:0000313" key="4">
    <source>
        <dbReference type="EMBL" id="OAM89076.1"/>
    </source>
</evidence>
<name>A0A178IIZ0_9BACT</name>
<evidence type="ECO:0000259" key="3">
    <source>
        <dbReference type="PROSITE" id="PS50045"/>
    </source>
</evidence>